<evidence type="ECO:0000256" key="1">
    <source>
        <dbReference type="ARBA" id="ARBA00023015"/>
    </source>
</evidence>
<accession>A0A0N1EQP3</accession>
<dbReference type="Gene3D" id="1.10.10.10">
    <property type="entry name" value="Winged helix-like DNA-binding domain superfamily/Winged helix DNA-binding domain"/>
    <property type="match status" value="1"/>
</dbReference>
<dbReference type="InterPro" id="IPR036390">
    <property type="entry name" value="WH_DNA-bd_sf"/>
</dbReference>
<dbReference type="SUPFAM" id="SSF46785">
    <property type="entry name" value="Winged helix' DNA-binding domain"/>
    <property type="match status" value="1"/>
</dbReference>
<dbReference type="Gene3D" id="3.40.1410.10">
    <property type="entry name" value="Chorismate lyase-like"/>
    <property type="match status" value="1"/>
</dbReference>
<feature type="domain" description="HTH gntR-type" evidence="4">
    <location>
        <begin position="1"/>
        <end position="69"/>
    </location>
</feature>
<keyword evidence="1" id="KW-0805">Transcription regulation</keyword>
<dbReference type="PRINTS" id="PR00035">
    <property type="entry name" value="HTHGNTR"/>
</dbReference>
<sequence>MLLFQEIRNYILALLQQDEIATGSKLPSERALQEHFNSTRITVREALIRLEAEGLIYSQKRKGWFVTPHKLRWHPATKVNFYELAKQQGFTAQTRLVSANKIDNINFTDIFSAQSLYHLQRVRSLDNRAVMFEDIFCDAQRFDGLSKHSLNSSITEIMAKQYATNVVKEQSIISVTVLPDDVCEMLEKNSGTPCLKVVRQRFDEQEKLVDHNIEYWLHNAIEMIVEGQ</sequence>
<dbReference type="InterPro" id="IPR011663">
    <property type="entry name" value="UTRA"/>
</dbReference>
<dbReference type="InterPro" id="IPR036388">
    <property type="entry name" value="WH-like_DNA-bd_sf"/>
</dbReference>
<dbReference type="GO" id="GO:0003700">
    <property type="term" value="F:DNA-binding transcription factor activity"/>
    <property type="evidence" value="ECO:0007669"/>
    <property type="project" value="InterPro"/>
</dbReference>
<dbReference type="SMART" id="SM00866">
    <property type="entry name" value="UTRA"/>
    <property type="match status" value="1"/>
</dbReference>
<organism evidence="5 6">
    <name type="scientific">Pseudoalteromonas porphyrae</name>
    <dbReference type="NCBI Taxonomy" id="187330"/>
    <lineage>
        <taxon>Bacteria</taxon>
        <taxon>Pseudomonadati</taxon>
        <taxon>Pseudomonadota</taxon>
        <taxon>Gammaproteobacteria</taxon>
        <taxon>Alteromonadales</taxon>
        <taxon>Pseudoalteromonadaceae</taxon>
        <taxon>Pseudoalteromonas</taxon>
    </lineage>
</organism>
<dbReference type="GO" id="GO:0045892">
    <property type="term" value="P:negative regulation of DNA-templated transcription"/>
    <property type="evidence" value="ECO:0007669"/>
    <property type="project" value="TreeGrafter"/>
</dbReference>
<keyword evidence="2" id="KW-0238">DNA-binding</keyword>
<dbReference type="AlphaFoldDB" id="A0A0N1EQP3"/>
<dbReference type="InterPro" id="IPR028978">
    <property type="entry name" value="Chorismate_lyase_/UTRA_dom_sf"/>
</dbReference>
<dbReference type="Proteomes" id="UP000037848">
    <property type="component" value="Unassembled WGS sequence"/>
</dbReference>
<dbReference type="PANTHER" id="PTHR44846:SF7">
    <property type="entry name" value="TRANSCRIPTIONAL REGULATOR OF 2-AMINOETHYLPHOSPHONATE DEGRADATION OPERONS-RELATED"/>
    <property type="match status" value="1"/>
</dbReference>
<gene>
    <name evidence="5" type="ORF">ADS77_05920</name>
</gene>
<dbReference type="GO" id="GO:0003677">
    <property type="term" value="F:DNA binding"/>
    <property type="evidence" value="ECO:0007669"/>
    <property type="project" value="UniProtKB-KW"/>
</dbReference>
<reference evidence="5 6" key="1">
    <citation type="submission" date="2015-08" db="EMBL/GenBank/DDBJ databases">
        <title>Draft Genome Sequence of Pseudoalteromonas porphyrae UCD-SED14.</title>
        <authorList>
            <person name="Coil D.A."/>
            <person name="Jospin G."/>
            <person name="Lee R.D."/>
            <person name="Eisen J.A."/>
        </authorList>
    </citation>
    <scope>NUCLEOTIDE SEQUENCE [LARGE SCALE GENOMIC DNA]</scope>
    <source>
        <strain evidence="5 6">UCD-SED14</strain>
    </source>
</reference>
<dbReference type="CDD" id="cd07377">
    <property type="entry name" value="WHTH_GntR"/>
    <property type="match status" value="1"/>
</dbReference>
<dbReference type="SUPFAM" id="SSF64288">
    <property type="entry name" value="Chorismate lyase-like"/>
    <property type="match status" value="1"/>
</dbReference>
<evidence type="ECO:0000256" key="3">
    <source>
        <dbReference type="ARBA" id="ARBA00023163"/>
    </source>
</evidence>
<dbReference type="STRING" id="187330.AMS58_02960"/>
<dbReference type="InterPro" id="IPR050679">
    <property type="entry name" value="Bact_HTH_transcr_reg"/>
</dbReference>
<dbReference type="PATRIC" id="fig|187330.3.peg.3163"/>
<protein>
    <submittedName>
        <fullName evidence="5">Phosphonate ABC transporter</fullName>
    </submittedName>
</protein>
<evidence type="ECO:0000313" key="5">
    <source>
        <dbReference type="EMBL" id="KPH64366.1"/>
    </source>
</evidence>
<dbReference type="InterPro" id="IPR000524">
    <property type="entry name" value="Tscrpt_reg_HTH_GntR"/>
</dbReference>
<dbReference type="Pfam" id="PF00392">
    <property type="entry name" value="GntR"/>
    <property type="match status" value="1"/>
</dbReference>
<keyword evidence="6" id="KW-1185">Reference proteome</keyword>
<dbReference type="EMBL" id="LHPH01000005">
    <property type="protein sequence ID" value="KPH64366.1"/>
    <property type="molecule type" value="Genomic_DNA"/>
</dbReference>
<dbReference type="SMART" id="SM00345">
    <property type="entry name" value="HTH_GNTR"/>
    <property type="match status" value="1"/>
</dbReference>
<dbReference type="Pfam" id="PF07702">
    <property type="entry name" value="UTRA"/>
    <property type="match status" value="1"/>
</dbReference>
<proteinExistence type="predicted"/>
<keyword evidence="3" id="KW-0804">Transcription</keyword>
<evidence type="ECO:0000313" key="6">
    <source>
        <dbReference type="Proteomes" id="UP000037848"/>
    </source>
</evidence>
<name>A0A0N1EQP3_9GAMM</name>
<dbReference type="PROSITE" id="PS50949">
    <property type="entry name" value="HTH_GNTR"/>
    <property type="match status" value="1"/>
</dbReference>
<evidence type="ECO:0000259" key="4">
    <source>
        <dbReference type="PROSITE" id="PS50949"/>
    </source>
</evidence>
<dbReference type="OrthoDB" id="9784545at2"/>
<dbReference type="PANTHER" id="PTHR44846">
    <property type="entry name" value="MANNOSYL-D-GLYCERATE TRANSPORT/METABOLISM SYSTEM REPRESSOR MNGR-RELATED"/>
    <property type="match status" value="1"/>
</dbReference>
<comment type="caution">
    <text evidence="5">The sequence shown here is derived from an EMBL/GenBank/DDBJ whole genome shotgun (WGS) entry which is preliminary data.</text>
</comment>
<evidence type="ECO:0000256" key="2">
    <source>
        <dbReference type="ARBA" id="ARBA00023125"/>
    </source>
</evidence>